<gene>
    <name evidence="3" type="ORF">ABS765_15980</name>
</gene>
<dbReference type="EMBL" id="JBELPY010000014">
    <property type="protein sequence ID" value="MFL9835516.1"/>
    <property type="molecule type" value="Genomic_DNA"/>
</dbReference>
<proteinExistence type="predicted"/>
<reference evidence="3 4" key="1">
    <citation type="submission" date="2024-06" db="EMBL/GenBank/DDBJ databases">
        <authorList>
            <person name="Kaempfer P."/>
            <person name="Viver T."/>
        </authorList>
    </citation>
    <scope>NUCLEOTIDE SEQUENCE [LARGE SCALE GENOMIC DNA]</scope>
    <source>
        <strain evidence="3 4">ST-37</strain>
    </source>
</reference>
<evidence type="ECO:0000259" key="1">
    <source>
        <dbReference type="Pfam" id="PF13470"/>
    </source>
</evidence>
<protein>
    <submittedName>
        <fullName evidence="3">PIN domain-containing protein</fullName>
    </submittedName>
</protein>
<accession>A0ABW8Y865</accession>
<sequence length="187" mass="21450">MIHSVRYKAVLDTNVIFPLVIRDLLFWFAHYDLYTPKWSSNIFDELKTVMVRKGVEEHIAEARAQKANMAFPDALVKNYQGLIDQLILPDADDRHVLAAAIKTNANVIVTNNLKDFPQEYLESFGLKAISADDFLTDIIDLNHETAVAAFRELVLHKKNPEMDEYQVLESFRRNGLTNTADYLHSLL</sequence>
<feature type="domain" description="PIN" evidence="1">
    <location>
        <begin position="8"/>
        <end position="113"/>
    </location>
</feature>
<organism evidence="3 4">
    <name type="scientific">Chryseobacterium terrae</name>
    <dbReference type="NCBI Taxonomy" id="3163299"/>
    <lineage>
        <taxon>Bacteria</taxon>
        <taxon>Pseudomonadati</taxon>
        <taxon>Bacteroidota</taxon>
        <taxon>Flavobacteriia</taxon>
        <taxon>Flavobacteriales</taxon>
        <taxon>Weeksellaceae</taxon>
        <taxon>Chryseobacterium group</taxon>
        <taxon>Chryseobacterium</taxon>
    </lineage>
</organism>
<keyword evidence="4" id="KW-1185">Reference proteome</keyword>
<feature type="domain" description="VapC50 C-terminal" evidence="2">
    <location>
        <begin position="131"/>
        <end position="184"/>
    </location>
</feature>
<evidence type="ECO:0000259" key="2">
    <source>
        <dbReference type="Pfam" id="PF26343"/>
    </source>
</evidence>
<dbReference type="Pfam" id="PF26343">
    <property type="entry name" value="VapC50_C"/>
    <property type="match status" value="1"/>
</dbReference>
<dbReference type="SUPFAM" id="SSF88723">
    <property type="entry name" value="PIN domain-like"/>
    <property type="match status" value="1"/>
</dbReference>
<dbReference type="RefSeq" id="WP_408092336.1">
    <property type="nucleotide sequence ID" value="NZ_JBELPY010000014.1"/>
</dbReference>
<name>A0ABW8Y865_9FLAO</name>
<evidence type="ECO:0000313" key="3">
    <source>
        <dbReference type="EMBL" id="MFL9835516.1"/>
    </source>
</evidence>
<dbReference type="InterPro" id="IPR058652">
    <property type="entry name" value="VapC50_C"/>
</dbReference>
<comment type="caution">
    <text evidence="3">The sequence shown here is derived from an EMBL/GenBank/DDBJ whole genome shotgun (WGS) entry which is preliminary data.</text>
</comment>
<dbReference type="Proteomes" id="UP001629058">
    <property type="component" value="Unassembled WGS sequence"/>
</dbReference>
<dbReference type="Pfam" id="PF13470">
    <property type="entry name" value="PIN_3"/>
    <property type="match status" value="1"/>
</dbReference>
<dbReference type="InterPro" id="IPR029060">
    <property type="entry name" value="PIN-like_dom_sf"/>
</dbReference>
<evidence type="ECO:0000313" key="4">
    <source>
        <dbReference type="Proteomes" id="UP001629058"/>
    </source>
</evidence>
<dbReference type="InterPro" id="IPR002716">
    <property type="entry name" value="PIN_dom"/>
</dbReference>